<comment type="caution">
    <text evidence="2">The sequence shown here is derived from an EMBL/GenBank/DDBJ whole genome shotgun (WGS) entry which is preliminary data.</text>
</comment>
<protein>
    <recommendedName>
        <fullName evidence="4">DUF2808 domain-containing protein</fullName>
    </recommendedName>
</protein>
<dbReference type="Proteomes" id="UP001050975">
    <property type="component" value="Unassembled WGS sequence"/>
</dbReference>
<dbReference type="EMBL" id="BLAY01000062">
    <property type="protein sequence ID" value="GET39274.1"/>
    <property type="molecule type" value="Genomic_DNA"/>
</dbReference>
<organism evidence="2 3">
    <name type="scientific">Microseira wollei NIES-4236</name>
    <dbReference type="NCBI Taxonomy" id="2530354"/>
    <lineage>
        <taxon>Bacteria</taxon>
        <taxon>Bacillati</taxon>
        <taxon>Cyanobacteriota</taxon>
        <taxon>Cyanophyceae</taxon>
        <taxon>Oscillatoriophycideae</taxon>
        <taxon>Aerosakkonematales</taxon>
        <taxon>Aerosakkonemataceae</taxon>
        <taxon>Microseira</taxon>
    </lineage>
</organism>
<dbReference type="Pfam" id="PF10989">
    <property type="entry name" value="DUF2808"/>
    <property type="match status" value="1"/>
</dbReference>
<dbReference type="RefSeq" id="WP_226584474.1">
    <property type="nucleotide sequence ID" value="NZ_BLAY01000062.1"/>
</dbReference>
<name>A0AAV3XAK6_9CYAN</name>
<keyword evidence="1" id="KW-0732">Signal</keyword>
<evidence type="ECO:0000256" key="1">
    <source>
        <dbReference type="SAM" id="SignalP"/>
    </source>
</evidence>
<gene>
    <name evidence="2" type="ORF">MiSe_40380</name>
</gene>
<evidence type="ECO:0008006" key="4">
    <source>
        <dbReference type="Google" id="ProtNLM"/>
    </source>
</evidence>
<feature type="chain" id="PRO_5043719117" description="DUF2808 domain-containing protein" evidence="1">
    <location>
        <begin position="23"/>
        <end position="157"/>
    </location>
</feature>
<accession>A0AAV3XAK6</accession>
<feature type="signal peptide" evidence="1">
    <location>
        <begin position="1"/>
        <end position="22"/>
    </location>
</feature>
<sequence>MKKLIYMAGSILAIASAIPAVHATKSHWDLKVTHIIHSGAHPNNARFPNPTHHFEIHVQGAALSSLSIALPDGIKIRNGIEVTNQSDNRIDAQVSINNKKATVVFSQPVPAETILSINMNGVRTPMYNGFTWLYPVYGTIPGMNQEIPLGTVRIQTY</sequence>
<evidence type="ECO:0000313" key="2">
    <source>
        <dbReference type="EMBL" id="GET39274.1"/>
    </source>
</evidence>
<dbReference type="InterPro" id="IPR021256">
    <property type="entry name" value="DUF2808"/>
</dbReference>
<reference evidence="2" key="1">
    <citation type="submission" date="2019-10" db="EMBL/GenBank/DDBJ databases">
        <title>Draft genome sequece of Microseira wollei NIES-4236.</title>
        <authorList>
            <person name="Yamaguchi H."/>
            <person name="Suzuki S."/>
            <person name="Kawachi M."/>
        </authorList>
    </citation>
    <scope>NUCLEOTIDE SEQUENCE</scope>
    <source>
        <strain evidence="2">NIES-4236</strain>
    </source>
</reference>
<proteinExistence type="predicted"/>
<dbReference type="AlphaFoldDB" id="A0AAV3XAK6"/>
<keyword evidence="3" id="KW-1185">Reference proteome</keyword>
<evidence type="ECO:0000313" key="3">
    <source>
        <dbReference type="Proteomes" id="UP001050975"/>
    </source>
</evidence>